<dbReference type="GO" id="GO:0003677">
    <property type="term" value="F:DNA binding"/>
    <property type="evidence" value="ECO:0007669"/>
    <property type="project" value="InterPro"/>
</dbReference>
<dbReference type="PANTHER" id="PTHR30007">
    <property type="entry name" value="PHP DOMAIN PROTEIN"/>
    <property type="match status" value="1"/>
</dbReference>
<accession>A0A2K8P6N6</accession>
<name>A0A2K8P6N6_STRLA</name>
<dbReference type="AlphaFoldDB" id="A0A2K8P6N6"/>
<evidence type="ECO:0000259" key="2">
    <source>
        <dbReference type="Pfam" id="PF01609"/>
    </source>
</evidence>
<gene>
    <name evidence="3" type="ORF">SLAV_00990</name>
    <name evidence="4" type="ORF">SLAV_38400</name>
</gene>
<feature type="domain" description="Transposase IS4-like" evidence="2">
    <location>
        <begin position="11"/>
        <end position="152"/>
    </location>
</feature>
<dbReference type="EMBL" id="CP024985">
    <property type="protein sequence ID" value="ATZ29443.1"/>
    <property type="molecule type" value="Genomic_DNA"/>
</dbReference>
<evidence type="ECO:0000313" key="3">
    <source>
        <dbReference type="EMBL" id="ATZ22128.1"/>
    </source>
</evidence>
<evidence type="ECO:0000313" key="4">
    <source>
        <dbReference type="EMBL" id="ATZ29443.1"/>
    </source>
</evidence>
<keyword evidence="5" id="KW-1185">Reference proteome</keyword>
<dbReference type="GO" id="GO:0004803">
    <property type="term" value="F:transposase activity"/>
    <property type="evidence" value="ECO:0007669"/>
    <property type="project" value="InterPro"/>
</dbReference>
<dbReference type="GO" id="GO:0006313">
    <property type="term" value="P:DNA transposition"/>
    <property type="evidence" value="ECO:0007669"/>
    <property type="project" value="InterPro"/>
</dbReference>
<proteinExistence type="predicted"/>
<dbReference type="Proteomes" id="UP000231791">
    <property type="component" value="Chromosome"/>
</dbReference>
<feature type="region of interest" description="Disordered" evidence="1">
    <location>
        <begin position="98"/>
        <end position="117"/>
    </location>
</feature>
<reference evidence="3 5" key="1">
    <citation type="submission" date="2017-11" db="EMBL/GenBank/DDBJ databases">
        <title>Complete genome sequence of Streptomyces lavendulae subsp. lavendulae CCM 3239 (formerly 'Streptomyces aureofaciens CCM 3239'), the producer of the angucycline-type antibiotic auricin.</title>
        <authorList>
            <person name="Busche T."/>
            <person name="Novakova R."/>
            <person name="Al'Dilaimi A."/>
            <person name="Homerova D."/>
            <person name="Feckova L."/>
            <person name="Rezuchova B."/>
            <person name="Mingyar E."/>
            <person name="Csolleiova D."/>
            <person name="Bekeova C."/>
            <person name="Winkler A."/>
            <person name="Sevcikova B."/>
            <person name="Kalinowski J."/>
            <person name="Kormanec J."/>
            <person name="Ruckert C."/>
        </authorList>
    </citation>
    <scope>NUCLEOTIDE SEQUENCE [LARGE SCALE GENOMIC DNA]</scope>
    <source>
        <strain evidence="3 5">CCM 3239</strain>
    </source>
</reference>
<evidence type="ECO:0000256" key="1">
    <source>
        <dbReference type="SAM" id="MobiDB-lite"/>
    </source>
</evidence>
<dbReference type="PANTHER" id="PTHR30007:SF1">
    <property type="entry name" value="BLR1914 PROTEIN"/>
    <property type="match status" value="1"/>
</dbReference>
<dbReference type="Pfam" id="PF01609">
    <property type="entry name" value="DDE_Tnp_1"/>
    <property type="match status" value="1"/>
</dbReference>
<evidence type="ECO:0000313" key="5">
    <source>
        <dbReference type="Proteomes" id="UP000231791"/>
    </source>
</evidence>
<organism evidence="3 5">
    <name type="scientific">Streptomyces lavendulae subsp. lavendulae</name>
    <dbReference type="NCBI Taxonomy" id="58340"/>
    <lineage>
        <taxon>Bacteria</taxon>
        <taxon>Bacillati</taxon>
        <taxon>Actinomycetota</taxon>
        <taxon>Actinomycetes</taxon>
        <taxon>Kitasatosporales</taxon>
        <taxon>Streptomycetaceae</taxon>
        <taxon>Streptomyces</taxon>
    </lineage>
</organism>
<dbReference type="InterPro" id="IPR002559">
    <property type="entry name" value="Transposase_11"/>
</dbReference>
<dbReference type="NCBIfam" id="NF033580">
    <property type="entry name" value="transpos_IS5_3"/>
    <property type="match status" value="1"/>
</dbReference>
<dbReference type="EMBL" id="CP024985">
    <property type="protein sequence ID" value="ATZ22128.1"/>
    <property type="molecule type" value="Genomic_DNA"/>
</dbReference>
<sequence>MDGDGREALGRSRGGLTSKVHLLTDDRCRPLAWLTSPGQRGDSPMFIPLMQALNVARTGPGRPRTRPDRARGDKAYSSRANRVYLRKRGIKATIAQPDDQRANRRRLGRAGGRPPAFDREQYRRRNTVERCISKLKQHRAVATRYDKRDYIFHGTLATAAIVIWLRDLTKEPSDTA</sequence>
<dbReference type="KEGG" id="slx:SLAV_00990"/>
<dbReference type="KEGG" id="slx:SLAV_38400"/>
<protein>
    <submittedName>
        <fullName evidence="3">Transposase DDE domain protein</fullName>
    </submittedName>
</protein>